<feature type="disulfide bond" evidence="12">
    <location>
        <begin position="1012"/>
        <end position="1024"/>
    </location>
</feature>
<dbReference type="GO" id="GO:0004672">
    <property type="term" value="F:protein kinase activity"/>
    <property type="evidence" value="ECO:0007669"/>
    <property type="project" value="InterPro"/>
</dbReference>
<feature type="disulfide bond" evidence="12">
    <location>
        <begin position="1057"/>
        <end position="1069"/>
    </location>
</feature>
<comment type="subcellular location">
    <subcellularLocation>
        <location evidence="1">Secreted</location>
        <location evidence="1">Extracellular space</location>
        <location evidence="1">Extracellular matrix</location>
        <location evidence="1">Basement membrane</location>
    </subcellularLocation>
</comment>
<evidence type="ECO:0000256" key="11">
    <source>
        <dbReference type="ARBA" id="ARBA00023292"/>
    </source>
</evidence>
<dbReference type="Gene3D" id="1.10.510.10">
    <property type="entry name" value="Transferase(Phosphotransferase) domain 1"/>
    <property type="match status" value="1"/>
</dbReference>
<keyword evidence="5" id="KW-0677">Repeat</keyword>
<feature type="compositionally biased region" description="Basic residues" evidence="14">
    <location>
        <begin position="1445"/>
        <end position="1456"/>
    </location>
</feature>
<dbReference type="InterPro" id="IPR008211">
    <property type="entry name" value="Laminin_N"/>
</dbReference>
<dbReference type="Pfam" id="PF00055">
    <property type="entry name" value="Laminin_N"/>
    <property type="match status" value="1"/>
</dbReference>
<feature type="disulfide bond" evidence="12">
    <location>
        <begin position="1820"/>
        <end position="1837"/>
    </location>
</feature>
<evidence type="ECO:0000256" key="10">
    <source>
        <dbReference type="ARBA" id="ARBA00023180"/>
    </source>
</evidence>
<feature type="disulfide bond" evidence="12">
    <location>
        <begin position="909"/>
        <end position="918"/>
    </location>
</feature>
<dbReference type="GO" id="GO:0009887">
    <property type="term" value="P:animal organ morphogenesis"/>
    <property type="evidence" value="ECO:0007669"/>
    <property type="project" value="TreeGrafter"/>
</dbReference>
<dbReference type="PROSITE" id="PS01248">
    <property type="entry name" value="EGF_LAM_1"/>
    <property type="match status" value="5"/>
</dbReference>
<dbReference type="SMART" id="SM00281">
    <property type="entry name" value="LamB"/>
    <property type="match status" value="1"/>
</dbReference>
<dbReference type="GO" id="GO:0005604">
    <property type="term" value="C:basement membrane"/>
    <property type="evidence" value="ECO:0007669"/>
    <property type="project" value="UniProtKB-SubCell"/>
</dbReference>
<dbReference type="Proteomes" id="UP001178508">
    <property type="component" value="Chromosome 14"/>
</dbReference>
<dbReference type="PROSITE" id="PS50011">
    <property type="entry name" value="PROTEIN_KINASE_DOM"/>
    <property type="match status" value="1"/>
</dbReference>
<feature type="disulfide bond" evidence="12">
    <location>
        <begin position="2259"/>
        <end position="2268"/>
    </location>
</feature>
<feature type="disulfide bond" evidence="12">
    <location>
        <begin position="967"/>
        <end position="979"/>
    </location>
</feature>
<feature type="coiled-coil region" evidence="13">
    <location>
        <begin position="2381"/>
        <end position="2537"/>
    </location>
</feature>
<dbReference type="GO" id="GO:0005576">
    <property type="term" value="C:extracellular region"/>
    <property type="evidence" value="ECO:0007669"/>
    <property type="project" value="UniProtKB-ARBA"/>
</dbReference>
<dbReference type="SUPFAM" id="SSF56112">
    <property type="entry name" value="Protein kinase-like (PK-like)"/>
    <property type="match status" value="1"/>
</dbReference>
<organism evidence="20 21">
    <name type="scientific">Xyrichtys novacula</name>
    <name type="common">Pearly razorfish</name>
    <name type="synonym">Hemipteronotus novacula</name>
    <dbReference type="NCBI Taxonomy" id="13765"/>
    <lineage>
        <taxon>Eukaryota</taxon>
        <taxon>Metazoa</taxon>
        <taxon>Chordata</taxon>
        <taxon>Craniata</taxon>
        <taxon>Vertebrata</taxon>
        <taxon>Euteleostomi</taxon>
        <taxon>Actinopterygii</taxon>
        <taxon>Neopterygii</taxon>
        <taxon>Teleostei</taxon>
        <taxon>Neoteleostei</taxon>
        <taxon>Acanthomorphata</taxon>
        <taxon>Eupercaria</taxon>
        <taxon>Labriformes</taxon>
        <taxon>Labridae</taxon>
        <taxon>Xyrichtys</taxon>
    </lineage>
</organism>
<feature type="domain" description="Laminin EGF-like" evidence="17">
    <location>
        <begin position="1818"/>
        <end position="1863"/>
    </location>
</feature>
<proteinExistence type="predicted"/>
<feature type="disulfide bond" evidence="12">
    <location>
        <begin position="1176"/>
        <end position="1185"/>
    </location>
</feature>
<feature type="disulfide bond" evidence="12">
    <location>
        <begin position="1957"/>
        <end position="1969"/>
    </location>
</feature>
<dbReference type="GO" id="GO:0005524">
    <property type="term" value="F:ATP binding"/>
    <property type="evidence" value="ECO:0007669"/>
    <property type="project" value="InterPro"/>
</dbReference>
<dbReference type="SMART" id="SM00220">
    <property type="entry name" value="S_TKc"/>
    <property type="match status" value="1"/>
</dbReference>
<dbReference type="SMART" id="SM00180">
    <property type="entry name" value="EGF_Lam"/>
    <property type="match status" value="16"/>
</dbReference>
<dbReference type="PROSITE" id="PS51117">
    <property type="entry name" value="LAMININ_NTER"/>
    <property type="match status" value="1"/>
</dbReference>
<dbReference type="GO" id="GO:0007411">
    <property type="term" value="P:axon guidance"/>
    <property type="evidence" value="ECO:0007669"/>
    <property type="project" value="TreeGrafter"/>
</dbReference>
<evidence type="ECO:0000256" key="8">
    <source>
        <dbReference type="ARBA" id="ARBA00023054"/>
    </source>
</evidence>
<feature type="domain" description="Laminin EGF-like" evidence="17">
    <location>
        <begin position="1908"/>
        <end position="1956"/>
    </location>
</feature>
<evidence type="ECO:0000256" key="3">
    <source>
        <dbReference type="ARBA" id="ARBA00022530"/>
    </source>
</evidence>
<feature type="domain" description="Laminin G" evidence="16">
    <location>
        <begin position="3326"/>
        <end position="3483"/>
    </location>
</feature>
<dbReference type="CDD" id="cd00110">
    <property type="entry name" value="LamG"/>
    <property type="match status" value="4"/>
</dbReference>
<evidence type="ECO:0000256" key="6">
    <source>
        <dbReference type="ARBA" id="ARBA00022869"/>
    </source>
</evidence>
<dbReference type="SUPFAM" id="SSF57997">
    <property type="entry name" value="Tropomyosin"/>
    <property type="match status" value="1"/>
</dbReference>
<evidence type="ECO:0000259" key="15">
    <source>
        <dbReference type="PROSITE" id="PS50011"/>
    </source>
</evidence>
<dbReference type="SMART" id="SM00282">
    <property type="entry name" value="LamG"/>
    <property type="match status" value="4"/>
</dbReference>
<dbReference type="FunFam" id="2.60.120.200:FF:000150">
    <property type="entry name" value="Laminin subunit alpha 5"/>
    <property type="match status" value="1"/>
</dbReference>
<keyword evidence="9 12" id="KW-1015">Disulfide bond</keyword>
<feature type="disulfide bond" evidence="12">
    <location>
        <begin position="1978"/>
        <end position="1987"/>
    </location>
</feature>
<dbReference type="GO" id="GO:0005102">
    <property type="term" value="F:signaling receptor binding"/>
    <property type="evidence" value="ECO:0007669"/>
    <property type="project" value="InterPro"/>
</dbReference>
<evidence type="ECO:0000256" key="1">
    <source>
        <dbReference type="ARBA" id="ARBA00004302"/>
    </source>
</evidence>
<dbReference type="FunFam" id="2.10.25.10:FF:000388">
    <property type="entry name" value="Laminin subunit alpha"/>
    <property type="match status" value="1"/>
</dbReference>
<dbReference type="FunFam" id="2.10.25.10:FF:000209">
    <property type="entry name" value="Laminin subunit alpha 5"/>
    <property type="match status" value="2"/>
</dbReference>
<evidence type="ECO:0000256" key="12">
    <source>
        <dbReference type="PROSITE-ProRule" id="PRU00460"/>
    </source>
</evidence>
<dbReference type="FunFam" id="2.10.25.10:FF:000090">
    <property type="entry name" value="laminin subunit alpha"/>
    <property type="match status" value="1"/>
</dbReference>
<protein>
    <submittedName>
        <fullName evidence="20">Laminin subunit alpha-3-like</fullName>
    </submittedName>
</protein>
<feature type="domain" description="Laminin IV type A" evidence="18">
    <location>
        <begin position="2028"/>
        <end position="2206"/>
    </location>
</feature>
<dbReference type="InterPro" id="IPR008271">
    <property type="entry name" value="Ser/Thr_kinase_AS"/>
</dbReference>
<keyword evidence="21" id="KW-1185">Reference proteome</keyword>
<dbReference type="InterPro" id="IPR010307">
    <property type="entry name" value="Laminin_dom_II"/>
</dbReference>
<dbReference type="PROSITE" id="PS50027">
    <property type="entry name" value="EGF_LAM_2"/>
    <property type="match status" value="11"/>
</dbReference>
<dbReference type="Gene3D" id="2.60.120.260">
    <property type="entry name" value="Galactose-binding domain-like"/>
    <property type="match status" value="1"/>
</dbReference>
<feature type="domain" description="Laminin G" evidence="16">
    <location>
        <begin position="3158"/>
        <end position="3317"/>
    </location>
</feature>
<dbReference type="InterPro" id="IPR000719">
    <property type="entry name" value="Prot_kinase_dom"/>
</dbReference>
<evidence type="ECO:0000256" key="5">
    <source>
        <dbReference type="ARBA" id="ARBA00022737"/>
    </source>
</evidence>
<dbReference type="Gene3D" id="3.30.200.20">
    <property type="entry name" value="Phosphorylase Kinase, domain 1"/>
    <property type="match status" value="1"/>
</dbReference>
<gene>
    <name evidence="20" type="ORF">XNOV1_A037200</name>
</gene>
<feature type="domain" description="Laminin EGF-like" evidence="17">
    <location>
        <begin position="2240"/>
        <end position="2286"/>
    </location>
</feature>
<evidence type="ECO:0000256" key="9">
    <source>
        <dbReference type="ARBA" id="ARBA00023157"/>
    </source>
</evidence>
<dbReference type="CDD" id="cd00055">
    <property type="entry name" value="EGF_Lam"/>
    <property type="match status" value="15"/>
</dbReference>
<dbReference type="FunFam" id="2.10.25.10:FF:000034">
    <property type="entry name" value="Laminin subunit alpha 3"/>
    <property type="match status" value="1"/>
</dbReference>
<dbReference type="SMART" id="SM00136">
    <property type="entry name" value="LamNT"/>
    <property type="match status" value="1"/>
</dbReference>
<dbReference type="InterPro" id="IPR000034">
    <property type="entry name" value="Laminin_IV"/>
</dbReference>
<feature type="domain" description="Laminin G" evidence="16">
    <location>
        <begin position="3699"/>
        <end position="3880"/>
    </location>
</feature>
<feature type="domain" description="Laminin EGF-like" evidence="17">
    <location>
        <begin position="2287"/>
        <end position="2342"/>
    </location>
</feature>
<feature type="domain" description="Laminin EGF-like" evidence="17">
    <location>
        <begin position="967"/>
        <end position="1011"/>
    </location>
</feature>
<feature type="region of interest" description="Disordered" evidence="14">
    <location>
        <begin position="1441"/>
        <end position="1463"/>
    </location>
</feature>
<dbReference type="PANTHER" id="PTHR10574:SF406">
    <property type="entry name" value="LAMININ SUBUNIT ALPHA 5"/>
    <property type="match status" value="1"/>
</dbReference>
<feature type="domain" description="Laminin EGF-like" evidence="17">
    <location>
        <begin position="1110"/>
        <end position="1152"/>
    </location>
</feature>
<feature type="domain" description="Laminin N-terminal" evidence="19">
    <location>
        <begin position="506"/>
        <end position="759"/>
    </location>
</feature>
<dbReference type="GO" id="GO:0045995">
    <property type="term" value="P:regulation of embryonic development"/>
    <property type="evidence" value="ECO:0007669"/>
    <property type="project" value="InterPro"/>
</dbReference>
<dbReference type="InterPro" id="IPR000742">
    <property type="entry name" value="EGF"/>
</dbReference>
<dbReference type="FunFam" id="2.10.25.10:FF:000033">
    <property type="entry name" value="Laminin subunit alpha 2"/>
    <property type="match status" value="1"/>
</dbReference>
<feature type="domain" description="Laminin EGF-like" evidence="17">
    <location>
        <begin position="890"/>
        <end position="933"/>
    </location>
</feature>
<name>A0AAV1GJI9_XYRNO</name>
<dbReference type="SUPFAM" id="SSF49899">
    <property type="entry name" value="Concanavalin A-like lectins/glucanases"/>
    <property type="match status" value="5"/>
</dbReference>
<evidence type="ECO:0000313" key="21">
    <source>
        <dbReference type="Proteomes" id="UP001178508"/>
    </source>
</evidence>
<dbReference type="GO" id="GO:0007155">
    <property type="term" value="P:cell adhesion"/>
    <property type="evidence" value="ECO:0007669"/>
    <property type="project" value="UniProtKB-KW"/>
</dbReference>
<feature type="domain" description="Protein kinase" evidence="15">
    <location>
        <begin position="20"/>
        <end position="329"/>
    </location>
</feature>
<keyword evidence="8 13" id="KW-0175">Coiled coil</keyword>
<dbReference type="PROSITE" id="PS00022">
    <property type="entry name" value="EGF_1"/>
    <property type="match status" value="2"/>
</dbReference>
<feature type="coiled-coil region" evidence="13">
    <location>
        <begin position="2568"/>
        <end position="2832"/>
    </location>
</feature>
<evidence type="ECO:0000256" key="2">
    <source>
        <dbReference type="ARBA" id="ARBA00022525"/>
    </source>
</evidence>
<sequence length="3882" mass="427005">MYAGINIEPGVILNGNSGQYCISKFIESGTFGKVVKATNVITRESVALKIMNNKDKDIIANEIEILQTLRTLDADKSNIVQFFETFEHNGHTCLAFEMLDKSLFDLMIENCVPFSLHEIRSVAQQLLSAFDAMGDIGIIYTDLKLENVMLVNQRDQPFRVKLIDFGLSVKTSEAHRGLGIPAASLRAPEVFLGLPSSEAIDMWALGCLLFTMFLLDFPFGGDCSQDVIMKNIVAIMGQPDDHLLDAGKFTACYFVKNASSKHPKWLVKEPETCKLRVNSLEDLVTLRPENHGSIEIGDRRAFVSLLKGLLNTDPEKRISPKQALSHPFITMVHLLKNGDSQYLVDARDKMVITYRNRSEENHLSPAAVEDKQEEPAEAEAAISSSAEEDPALTNISKENHLGPAAVVDKQEEPAEAEAAISSSAEEEPALTNISEENHLGPAAVVDKQEEPAEAEAAISSSAVEAPALTKINQSEENVFNTSELVRFDSDAGLVKAIFRETDGQDTGFSLSPPYFNLAQGASISASATCGQDEAGIPRNDLYCKLVGGPTTGVLTQNIQGQFCDVCNSADPTKAHPVTNAIDGTERWWQSPPLSRGPGYNEVTVTLDLGQLFHVAYVLIKFANSPRPDLWVLERSVDYGRTFNPWQYFAHSKRECIERFGKQPNVRVLNDDDQLCTTEYSRIVPLENGEIVVSLVNGRPGSKNFTYSPVLRDFTKATNIRLRFLRTSTLLGHLISKAQRDPTVTRRYFYSIKDVSIGGRCVCHGHAQVCGGGRDRDNPNRLACECQHNTCGESCDRCCPGFNQKPWRAATVDSPNECQPCQCFSHAFDCYYNPEVEKRGASLDTFGRYDGGGVCINCQHNTAGVNCEQCVEGFYRPYGVPPESPSGCIPCRCDDRTTAGCEMGSGRCICKPQFAGGNCERCADGYYYYPECIPYPVYQTTTKSPAGPIVVPTACPTGYFGSPSCQQCICDYRGTTHRVCDAAGRCLCRQGVEGERCDRCQLGYHSFPNCQVCLCDGAGASENACSPSGQCACLPNYVGERCDECAPGYYGYPDCAACRCTQEGSYGNVCNQLSGQCLCLPGVVGQQCDRCASGLRFPQCSAPISSCNLAGTEFADPLTGSCRCRTNVEGTQCDRCKPLYWSLAPDNPHGCIECQCDLKGTLSGVGECEQKKGQCHCKPNACGLSCDTCKDGFYLLQKKKYFGCQGCECDVGGAISMACDEMSGQCQCRKNVVGLRCTEPAPNYYFPTLHQLKYEVEDGTTPNARPVRFGYNPEEFPGFSWRGYAVMSPAQSEVRVTVHVDPKDGRQHLFRVVLRFTNPTSTSVTGSIKATNNRGAAGSEQSKEVIFPQSRSPSFLTVPGEGFAEPFALTPGKWIIHIRAEGVLLDYLVLLPRDYYEAPLLQEKVTEPCTYLTSANRDANCLLYKHVAIDGFSSALGSQGVLSNRNGRRKRQARVRRPTPDHPEMAALNGRQSQLQLSLRVPRPGPYILVLEYASEVDAVQNVNILISGQTADQIPARANVYSCAYSFLCRSVAVDGSNQVSVLQLTHKTDVLLQTSTTSFLLYKVYAIPAEEFSMEFVDPKVLCVSTHGRFTEDSRHCIQSHFEKPTSAFILYAARDGQLSPAPAVSTQREENEVWRLRRQTIVSPDREPQSEGVLLKFPQTEINFIPKVPLPDRYVVVVHYHQPEHTSFPVEVRVDAGREWKGSINVSFCPAVSGCREVVIAEGRIAFDLEQNSWQQPTIVVSVPQRKTLILDYIMLVPDSSYTPDLLKGKPLDKSADFIEQCRGEGFFVDPRTSSQFCTDAARSLVAAYNDGALPCNCDQTGSTGTSCDPVGGQCPCRQHVIGRQCTKCATGYYGFPYCRPCECGRRLCDEVTGSCICPPQTLKPACDVCQTQTFSYHPLLGCEDCECSPNGIKTSAGPDCDRITGQCNCKPRIGGRQCDRCAPGYYRFPDCIPCNCKRGGVTADICHPDTGRCLCKKNVAGIRCDSCREGSFFFDTSNPQGCTSCFCFGATDRCQSSSKRRGKFVEMQGWRLERPNQEEVPTVLNSASNTVVADIQELPSTVQTLHWVAPAAYLGNKVSSYGGFLTYQSKSFGIPSEGMTLMDRRPDVVLNGQSMTLIHMALQVPQPDRLYQGRVQFLEGNWRHAITNQPVSREELMMVLSNLVGLRIRALYFTQTQRLGLGEVGLEGATDTGTGGPGNTVEDCSCPPQYSGDSCEKCSPGFYRDSSGPYLGQCRPCECNGLTDECEDKTGRCLNCKHNTAGDRCERCKDGYYGNAGKRTCRICPCPFSLPSNNFAVGCKDLFGDLQCVCSPGYAGDRCERCAPGFYGDPLTVGGSCKRCNCNGNGNNCDPRTGVCKNTLEPGDTNTDDQCKECDNCAQTLLNDLEKLDIELVRIRAQMDNATASATSQDRLKKLETAIADTKILVNKFTSTINSEKTKVNQLEEDTVSLSDDISSLKEKADKKADDADKAVAEVDKTHKKAKELDSEIQNMLKKIKALLDQLKENNSGDTVPNENLATMLEDAERMVNEMEKRNFTPQKTSAEKERDEAKKLLDYIKGNVSKQCDQNEAAAEKIRDLLEGYEDKLKDLDDALKEASELVKKANTQNGLNAQALKDLQKRIEDLKNERKTVEGQINLAEDELQKTEDLVKELTDSKTEYEQLAAQLDGAKTDLTKKVNEIAKAAAQEDLVERAEEHAKKLAKLAKDLEDSVKDASGRSEVKNAKDAIDAYKNIVDAIKAAEAAAKEAKGAADNALDNVKNQKLKERAKTLKDTGDGLLQSAKEPEKDLKDAKDDLADLKKRLADAETKKKALQNDLTAAENQLNDINREEIADMIDNAKKMTTDASETTKDTMNRLDDIKKELAKINVPSGDSDSGDALDDADKSVKDLLKTIPSLSDKISEVETLATQFTPINNITDNIKKIKELIEQARDAANRIVVPMKFEGNGHVELRPPRNLDDLKAYTAMSLSLQRPEGRGDGRRRRRQTAGSDDMFVMYLGNKKSPSNYIGMALRNNVLYGYYKVNGVENELMTGPITRSKDEPAKFDKVDLNRIYQDAELNLLKYQPANQDGTPIKDAKKGQQKENLLDLDPDDVVFYVGGYPDDFTPPASLNLPKYTGCIELTSFNNYGASLYNFKSKANINPKTPCKRYVPPLDSEYYEGTGYSKAVSERSYPVLVFLLNLHSRSENGLLLYVRSEGDYITVTLEKGMAVIRSNLLGAPATNSIKLSPTENLEGISIIISNKEAKVLQGRTALADAKLAFGSAKVKDYYIGGAPRDLREKDNISMQPFKGCLKNLKQNGNVITAKEQVGVRKGCPMESLVTRAAEFSLKSTLSADLPGFSLANDITVSLGFKSTQDQGLILQDKQQDIGINLSLENGHVVLTFNDKIWKSNNKYNDDKWHYLTVTKTAGRVSLLIDDVDEGQEQSGTGSITGASLGTMILGKDTFQGCMSNLYTRRPTNLYKAEDLSVFSSSGDVFLDVCTADSPVQLMLDSISRKDGVMPVINETISPCALPTLVQQAYRLGGPVSSLSYSLPLQVLQPRPHFSLDIRTRSPEGLLFFAATRGGRSHLALYISKGRIRLSVGKQKEIFNREKYNDGKWHSVIFSLERKKFRLVVDGIRAQDGQLTNTELNAMQQFVSPVYLGSAPESLHKELKSKALPKQSISGCIRSFKMNGAPMLNPTTNHGAGPCFEGQTQRGAYFSGNGAHVLINDSFIVDSSFELLFNIRPRSQTGLLLHVGESSRSHNAPATDHYLTVYMLRGEVVARANNGKGEFMVSVKPKAPLCDGTFHKISVIKRKNVVQLHVDTVDNYKIGPPSSKTAPTKNSLYVGGIPEMLMHQTLPVMSSFVGCIQDLRINSEPVSFDRVSAVFGPVNLKECPG</sequence>
<keyword evidence="6" id="KW-0084">Basement membrane</keyword>
<evidence type="ECO:0000313" key="20">
    <source>
        <dbReference type="EMBL" id="CAJ1072332.1"/>
    </source>
</evidence>
<dbReference type="InterPro" id="IPR013320">
    <property type="entry name" value="ConA-like_dom_sf"/>
</dbReference>
<evidence type="ECO:0000259" key="19">
    <source>
        <dbReference type="PROSITE" id="PS51117"/>
    </source>
</evidence>
<evidence type="ECO:0000259" key="17">
    <source>
        <dbReference type="PROSITE" id="PS50027"/>
    </source>
</evidence>
<feature type="disulfide bond" evidence="12">
    <location>
        <begin position="1123"/>
        <end position="1132"/>
    </location>
</feature>
<feature type="disulfide bond" evidence="12">
    <location>
        <begin position="1818"/>
        <end position="1830"/>
    </location>
</feature>
<dbReference type="PANTHER" id="PTHR10574">
    <property type="entry name" value="NETRIN/LAMININ-RELATED"/>
    <property type="match status" value="1"/>
</dbReference>
<keyword evidence="11 12" id="KW-0424">Laminin EGF-like domain</keyword>
<dbReference type="Pfam" id="PF06008">
    <property type="entry name" value="Laminin_I"/>
    <property type="match status" value="1"/>
</dbReference>
<keyword evidence="7" id="KW-0130">Cell adhesion</keyword>
<dbReference type="Pfam" id="PF02210">
    <property type="entry name" value="Laminin_G_2"/>
    <property type="match status" value="4"/>
</dbReference>
<keyword evidence="2" id="KW-0964">Secreted</keyword>
<dbReference type="EMBL" id="OY660877">
    <property type="protein sequence ID" value="CAJ1072332.1"/>
    <property type="molecule type" value="Genomic_DNA"/>
</dbReference>
<dbReference type="GO" id="GO:0030155">
    <property type="term" value="P:regulation of cell adhesion"/>
    <property type="evidence" value="ECO:0007669"/>
    <property type="project" value="InterPro"/>
</dbReference>
<evidence type="ECO:0000256" key="13">
    <source>
        <dbReference type="SAM" id="Coils"/>
    </source>
</evidence>
<evidence type="ECO:0000256" key="4">
    <source>
        <dbReference type="ARBA" id="ARBA00022729"/>
    </source>
</evidence>
<feature type="domain" description="Laminin EGF-like" evidence="17">
    <location>
        <begin position="1957"/>
        <end position="2007"/>
    </location>
</feature>
<feature type="domain" description="Laminin EGF-like" evidence="17">
    <location>
        <begin position="1153"/>
        <end position="1205"/>
    </location>
</feature>
<evidence type="ECO:0000256" key="14">
    <source>
        <dbReference type="SAM" id="MobiDB-lite"/>
    </source>
</evidence>
<dbReference type="FunFam" id="2.10.25.10:FF:000407">
    <property type="entry name" value="Laminin subunit alpha-3"/>
    <property type="match status" value="1"/>
</dbReference>
<dbReference type="FunFam" id="2.10.25.10:FF:000069">
    <property type="entry name" value="Laminin subunit alpha 1"/>
    <property type="match status" value="1"/>
</dbReference>
<feature type="disulfide bond" evidence="12">
    <location>
        <begin position="1932"/>
        <end position="1941"/>
    </location>
</feature>
<feature type="compositionally biased region" description="Basic and acidic residues" evidence="14">
    <location>
        <begin position="359"/>
        <end position="374"/>
    </location>
</feature>
<dbReference type="GO" id="GO:0030334">
    <property type="term" value="P:regulation of cell migration"/>
    <property type="evidence" value="ECO:0007669"/>
    <property type="project" value="InterPro"/>
</dbReference>
<dbReference type="InterPro" id="IPR002049">
    <property type="entry name" value="LE_dom"/>
</dbReference>
<dbReference type="GO" id="GO:0005201">
    <property type="term" value="F:extracellular matrix structural constituent"/>
    <property type="evidence" value="ECO:0007669"/>
    <property type="project" value="TreeGrafter"/>
</dbReference>
<dbReference type="GO" id="GO:0009888">
    <property type="term" value="P:tissue development"/>
    <property type="evidence" value="ECO:0007669"/>
    <property type="project" value="TreeGrafter"/>
</dbReference>
<reference evidence="20" key="1">
    <citation type="submission" date="2023-08" db="EMBL/GenBank/DDBJ databases">
        <authorList>
            <person name="Alioto T."/>
            <person name="Alioto T."/>
            <person name="Gomez Garrido J."/>
        </authorList>
    </citation>
    <scope>NUCLEOTIDE SEQUENCE</scope>
</reference>
<feature type="disulfide bond" evidence="12">
    <location>
        <begin position="1839"/>
        <end position="1848"/>
    </location>
</feature>
<feature type="domain" description="Laminin EGF-like" evidence="17">
    <location>
        <begin position="1057"/>
        <end position="1108"/>
    </location>
</feature>
<dbReference type="Pfam" id="PF00069">
    <property type="entry name" value="Pkinase"/>
    <property type="match status" value="1"/>
</dbReference>
<keyword evidence="3" id="KW-0272">Extracellular matrix</keyword>
<keyword evidence="10" id="KW-0325">Glycoprotein</keyword>
<feature type="disulfide bond" evidence="12">
    <location>
        <begin position="987"/>
        <end position="996"/>
    </location>
</feature>
<dbReference type="PROSITE" id="PS00108">
    <property type="entry name" value="PROTEIN_KINASE_ST"/>
    <property type="match status" value="1"/>
</dbReference>
<comment type="caution">
    <text evidence="12">Lacks conserved residue(s) required for the propagation of feature annotation.</text>
</comment>
<dbReference type="InterPro" id="IPR009254">
    <property type="entry name" value="Laminin_aI"/>
</dbReference>
<accession>A0AAV1GJI9</accession>
<feature type="domain" description="Laminin G" evidence="16">
    <location>
        <begin position="3521"/>
        <end position="3692"/>
    </location>
</feature>
<dbReference type="FunFam" id="2.10.25.10:FF:000106">
    <property type="entry name" value="Heparan sulfate proteoglycan 2"/>
    <property type="match status" value="1"/>
</dbReference>
<dbReference type="InterPro" id="IPR001791">
    <property type="entry name" value="Laminin_G"/>
</dbReference>
<dbReference type="FunFam" id="2.60.120.260:FF:000092">
    <property type="entry name" value="Laminin subunit alpha-3"/>
    <property type="match status" value="1"/>
</dbReference>
<dbReference type="FunFam" id="2.10.25.10:FF:000083">
    <property type="entry name" value="Laminin subunit alpha"/>
    <property type="match status" value="1"/>
</dbReference>
<keyword evidence="4" id="KW-0732">Signal</keyword>
<evidence type="ECO:0000259" key="18">
    <source>
        <dbReference type="PROSITE" id="PS51115"/>
    </source>
</evidence>
<feature type="region of interest" description="Disordered" evidence="14">
    <location>
        <begin position="359"/>
        <end position="389"/>
    </location>
</feature>
<feature type="disulfide bond" evidence="12">
    <location>
        <begin position="1078"/>
        <end position="1087"/>
    </location>
</feature>
<dbReference type="Pfam" id="PF00052">
    <property type="entry name" value="Laminin_B"/>
    <property type="match status" value="1"/>
</dbReference>
<feature type="region of interest" description="Disordered" evidence="14">
    <location>
        <begin position="409"/>
        <end position="437"/>
    </location>
</feature>
<dbReference type="PROSITE" id="PS51115">
    <property type="entry name" value="LAMININ_IVA"/>
    <property type="match status" value="1"/>
</dbReference>
<dbReference type="PROSITE" id="PS50025">
    <property type="entry name" value="LAM_G_DOMAIN"/>
    <property type="match status" value="4"/>
</dbReference>
<dbReference type="Pfam" id="PF00053">
    <property type="entry name" value="EGF_laminin"/>
    <property type="match status" value="14"/>
</dbReference>
<evidence type="ECO:0000256" key="7">
    <source>
        <dbReference type="ARBA" id="ARBA00022889"/>
    </source>
</evidence>
<dbReference type="Pfam" id="PF06009">
    <property type="entry name" value="Laminin_II"/>
    <property type="match status" value="1"/>
</dbReference>
<dbReference type="Gene3D" id="2.10.25.10">
    <property type="entry name" value="Laminin"/>
    <property type="match status" value="14"/>
</dbReference>
<dbReference type="SUPFAM" id="SSF57196">
    <property type="entry name" value="EGF/Laminin"/>
    <property type="match status" value="14"/>
</dbReference>
<dbReference type="PRINTS" id="PR00011">
    <property type="entry name" value="EGFLAMININ"/>
</dbReference>
<dbReference type="Gene3D" id="2.60.120.200">
    <property type="match status" value="5"/>
</dbReference>
<dbReference type="InterPro" id="IPR011009">
    <property type="entry name" value="Kinase-like_dom_sf"/>
</dbReference>
<feature type="disulfide bond" evidence="12">
    <location>
        <begin position="2313"/>
        <end position="2322"/>
    </location>
</feature>
<feature type="disulfide bond" evidence="12">
    <location>
        <begin position="1059"/>
        <end position="1076"/>
    </location>
</feature>
<evidence type="ECO:0000259" key="16">
    <source>
        <dbReference type="PROSITE" id="PS50025"/>
    </source>
</evidence>
<dbReference type="FunFam" id="2.10.25.10:FF:000011">
    <property type="entry name" value="Cadherin EGF LAG seven-pass G-type receptor"/>
    <property type="match status" value="1"/>
</dbReference>
<feature type="domain" description="Laminin EGF-like" evidence="17">
    <location>
        <begin position="1012"/>
        <end position="1056"/>
    </location>
</feature>
<dbReference type="SMART" id="SM00181">
    <property type="entry name" value="EGF"/>
    <property type="match status" value="9"/>
</dbReference>
<feature type="disulfide bond" evidence="12">
    <location>
        <begin position="1032"/>
        <end position="1041"/>
    </location>
</feature>
<dbReference type="InterPro" id="IPR050440">
    <property type="entry name" value="Laminin/Netrin_ECM"/>
</dbReference>
<feature type="disulfide bond" evidence="12">
    <location>
        <begin position="1959"/>
        <end position="1976"/>
    </location>
</feature>